<feature type="region of interest" description="Disordered" evidence="11">
    <location>
        <begin position="211"/>
        <end position="230"/>
    </location>
</feature>
<keyword evidence="6" id="KW-0805">Transcription regulation</keyword>
<dbReference type="SUPFAM" id="SSF54695">
    <property type="entry name" value="POZ domain"/>
    <property type="match status" value="1"/>
</dbReference>
<comment type="subcellular location">
    <subcellularLocation>
        <location evidence="1">Nucleus</location>
    </subcellularLocation>
</comment>
<evidence type="ECO:0000313" key="14">
    <source>
        <dbReference type="EMBL" id="KAK7505235.1"/>
    </source>
</evidence>
<dbReference type="FunFam" id="3.30.160.60:FF:000646">
    <property type="entry name" value="Myeloid zinc finger 1"/>
    <property type="match status" value="1"/>
</dbReference>
<evidence type="ECO:0000256" key="11">
    <source>
        <dbReference type="SAM" id="MobiDB-lite"/>
    </source>
</evidence>
<gene>
    <name evidence="14" type="ORF">BaRGS_00003397</name>
</gene>
<feature type="domain" description="C2H2-type" evidence="13">
    <location>
        <begin position="770"/>
        <end position="797"/>
    </location>
</feature>
<keyword evidence="4 10" id="KW-0863">Zinc-finger</keyword>
<evidence type="ECO:0000256" key="4">
    <source>
        <dbReference type="ARBA" id="ARBA00022771"/>
    </source>
</evidence>
<dbReference type="Pfam" id="PF00651">
    <property type="entry name" value="BTB"/>
    <property type="match status" value="1"/>
</dbReference>
<dbReference type="Gene3D" id="3.30.160.60">
    <property type="entry name" value="Classic Zinc Finger"/>
    <property type="match status" value="6"/>
</dbReference>
<feature type="compositionally biased region" description="Basic residues" evidence="11">
    <location>
        <begin position="371"/>
        <end position="386"/>
    </location>
</feature>
<evidence type="ECO:0000256" key="2">
    <source>
        <dbReference type="ARBA" id="ARBA00022723"/>
    </source>
</evidence>
<dbReference type="GO" id="GO:0003677">
    <property type="term" value="F:DNA binding"/>
    <property type="evidence" value="ECO:0007669"/>
    <property type="project" value="UniProtKB-KW"/>
</dbReference>
<feature type="compositionally biased region" description="Polar residues" evidence="11">
    <location>
        <begin position="411"/>
        <end position="420"/>
    </location>
</feature>
<evidence type="ECO:0000313" key="15">
    <source>
        <dbReference type="Proteomes" id="UP001519460"/>
    </source>
</evidence>
<keyword evidence="5" id="KW-0862">Zinc</keyword>
<feature type="domain" description="C2H2-type" evidence="13">
    <location>
        <begin position="713"/>
        <end position="740"/>
    </location>
</feature>
<dbReference type="PANTHER" id="PTHR24394:SF48">
    <property type="entry name" value="ZINC FINGER PROTEIN 771"/>
    <property type="match status" value="1"/>
</dbReference>
<feature type="region of interest" description="Disordered" evidence="11">
    <location>
        <begin position="350"/>
        <end position="429"/>
    </location>
</feature>
<comment type="caution">
    <text evidence="14">The sequence shown here is derived from an EMBL/GenBank/DDBJ whole genome shotgun (WGS) entry which is preliminary data.</text>
</comment>
<feature type="compositionally biased region" description="Low complexity" evidence="11">
    <location>
        <begin position="358"/>
        <end position="370"/>
    </location>
</feature>
<keyword evidence="15" id="KW-1185">Reference proteome</keyword>
<dbReference type="SUPFAM" id="SSF57667">
    <property type="entry name" value="beta-beta-alpha zinc fingers"/>
    <property type="match status" value="4"/>
</dbReference>
<name>A0ABD0M030_9CAEN</name>
<accession>A0ABD0M030</accession>
<evidence type="ECO:0000256" key="3">
    <source>
        <dbReference type="ARBA" id="ARBA00022737"/>
    </source>
</evidence>
<evidence type="ECO:0000256" key="1">
    <source>
        <dbReference type="ARBA" id="ARBA00004123"/>
    </source>
</evidence>
<protein>
    <submittedName>
        <fullName evidence="14">Uncharacterized protein</fullName>
    </submittedName>
</protein>
<keyword evidence="7" id="KW-0238">DNA-binding</keyword>
<proteinExistence type="predicted"/>
<dbReference type="PROSITE" id="PS50097">
    <property type="entry name" value="BTB"/>
    <property type="match status" value="1"/>
</dbReference>
<evidence type="ECO:0000256" key="9">
    <source>
        <dbReference type="ARBA" id="ARBA00023242"/>
    </source>
</evidence>
<dbReference type="InterPro" id="IPR011333">
    <property type="entry name" value="SKP1/BTB/POZ_sf"/>
</dbReference>
<evidence type="ECO:0000256" key="6">
    <source>
        <dbReference type="ARBA" id="ARBA00023015"/>
    </source>
</evidence>
<dbReference type="Pfam" id="PF00096">
    <property type="entry name" value="zf-C2H2"/>
    <property type="match status" value="1"/>
</dbReference>
<dbReference type="InterPro" id="IPR013087">
    <property type="entry name" value="Znf_C2H2_type"/>
</dbReference>
<evidence type="ECO:0000259" key="13">
    <source>
        <dbReference type="PROSITE" id="PS50157"/>
    </source>
</evidence>
<feature type="domain" description="C2H2-type" evidence="13">
    <location>
        <begin position="685"/>
        <end position="712"/>
    </location>
</feature>
<feature type="domain" description="BTB" evidence="12">
    <location>
        <begin position="34"/>
        <end position="114"/>
    </location>
</feature>
<feature type="domain" description="C2H2-type" evidence="13">
    <location>
        <begin position="740"/>
        <end position="769"/>
    </location>
</feature>
<dbReference type="GO" id="GO:0008270">
    <property type="term" value="F:zinc ion binding"/>
    <property type="evidence" value="ECO:0007669"/>
    <property type="project" value="UniProtKB-KW"/>
</dbReference>
<keyword evidence="3" id="KW-0677">Repeat</keyword>
<evidence type="ECO:0000256" key="5">
    <source>
        <dbReference type="ARBA" id="ARBA00022833"/>
    </source>
</evidence>
<dbReference type="InterPro" id="IPR000210">
    <property type="entry name" value="BTB/POZ_dom"/>
</dbReference>
<evidence type="ECO:0000256" key="8">
    <source>
        <dbReference type="ARBA" id="ARBA00023163"/>
    </source>
</evidence>
<dbReference type="InterPro" id="IPR036236">
    <property type="entry name" value="Znf_C2H2_sf"/>
</dbReference>
<keyword evidence="2" id="KW-0479">Metal-binding</keyword>
<dbReference type="PROSITE" id="PS00028">
    <property type="entry name" value="ZINC_FINGER_C2H2_1"/>
    <property type="match status" value="3"/>
</dbReference>
<feature type="domain" description="C2H2-type" evidence="13">
    <location>
        <begin position="657"/>
        <end position="684"/>
    </location>
</feature>
<dbReference type="PANTHER" id="PTHR24394">
    <property type="entry name" value="ZINC FINGER PROTEIN"/>
    <property type="match status" value="1"/>
</dbReference>
<dbReference type="SMART" id="SM00225">
    <property type="entry name" value="BTB"/>
    <property type="match status" value="1"/>
</dbReference>
<dbReference type="SMART" id="SM00355">
    <property type="entry name" value="ZnF_C2H2"/>
    <property type="match status" value="9"/>
</dbReference>
<dbReference type="Gene3D" id="3.30.710.10">
    <property type="entry name" value="Potassium Channel Kv1.1, Chain A"/>
    <property type="match status" value="1"/>
</dbReference>
<dbReference type="EMBL" id="JACVVK020000011">
    <property type="protein sequence ID" value="KAK7505235.1"/>
    <property type="molecule type" value="Genomic_DNA"/>
</dbReference>
<organism evidence="14 15">
    <name type="scientific">Batillaria attramentaria</name>
    <dbReference type="NCBI Taxonomy" id="370345"/>
    <lineage>
        <taxon>Eukaryota</taxon>
        <taxon>Metazoa</taxon>
        <taxon>Spiralia</taxon>
        <taxon>Lophotrochozoa</taxon>
        <taxon>Mollusca</taxon>
        <taxon>Gastropoda</taxon>
        <taxon>Caenogastropoda</taxon>
        <taxon>Sorbeoconcha</taxon>
        <taxon>Cerithioidea</taxon>
        <taxon>Batillariidae</taxon>
        <taxon>Batillaria</taxon>
    </lineage>
</organism>
<sequence>MASVVVRSGHFRDMNHTVRVLSNLNEQRASSRFCDVVLRINNEQIFAHSNVLAAASPYFGSFLGLGQDSPRAFCQKNPQIIEIHIDSTDGDSGYGEAVRHVVDFMYTCSIELNSKIITQVVEIARIMQLHRVLEFCDRFQKGETGNMPLNKGTGMPVGVPDLSISRKLRKANAATETELTMFQKSAGVPVSVSSSVSVLTGLPASASPSVHLQADAGNSDLPVTDQSSSNTDCTLSALPVQAGTESTAFGISLSTDMLSAGDTEQKVENPVGITVSLGSESMLGGENKPDVIALGGATSSGREAVLVKDEVEDYIKLPLPVADLTPDADPAQSTGLLDEIKEEKPVPAGTITVPLTLPAPEAVKPKAPAARGRKPRRGRRGRKRKPREVLSDSDTEFIQDTGEAVPGVADSQHQVSSVGSNAGDKDVAGEHVKDSGASELETSQDILSASTSTTDLPSSSAGAQVEGVPIKDEATQPPSSRTRGRKPITSVMASWSSPRRRAGIPRSMFKSDYVMHSLVRRTRHGGSVTHSPLLHLGNLSEEEDSESLETCEALTKSAAEPGALGMESTLKFVCQTCDFTTASFRLYRQHMKRHPETDTRSYTCTECNFHTTKARDLLQHRKRHLHEELICSFCEVQLDTAENFQLHLQQHAHSLPYFCHSCDMRFKTRTQLTTHLPKHMTEKPFVCQVCGNGFKWKHALKNHMVTHSATKDHLCDICGFATAHKSQLKAHRLIHTGDTFKCPEPGCHFEATKRQNLKYHMVTHTQEKAHQCEVCGQAFSLIKNMRRHMLLHGDTRPYHCSQCSYTSTRFDKLKEHKLKQHGIGQPPGKKMKYGATIKEMKYASSVKEILEIPGSVAAGLASGAITIMEDGSVVRTGCEGLQIMEPITIAQQGNNITIRSDVTLTEEALQTIAQIATSSAETATDGAQPQEAHVSLGTSEGFPIIARVQFTSNMDAVPAESEVVGYVQHVE</sequence>
<dbReference type="GO" id="GO:0005634">
    <property type="term" value="C:nucleus"/>
    <property type="evidence" value="ECO:0007669"/>
    <property type="project" value="UniProtKB-SubCell"/>
</dbReference>
<dbReference type="PROSITE" id="PS50157">
    <property type="entry name" value="ZINC_FINGER_C2H2_2"/>
    <property type="match status" value="7"/>
</dbReference>
<evidence type="ECO:0000256" key="10">
    <source>
        <dbReference type="PROSITE-ProRule" id="PRU00042"/>
    </source>
</evidence>
<reference evidence="14 15" key="1">
    <citation type="journal article" date="2023" name="Sci. Data">
        <title>Genome assembly of the Korean intertidal mud-creeper Batillaria attramentaria.</title>
        <authorList>
            <person name="Patra A.K."/>
            <person name="Ho P.T."/>
            <person name="Jun S."/>
            <person name="Lee S.J."/>
            <person name="Kim Y."/>
            <person name="Won Y.J."/>
        </authorList>
    </citation>
    <scope>NUCLEOTIDE SEQUENCE [LARGE SCALE GENOMIC DNA]</scope>
    <source>
        <strain evidence="14">Wonlab-2016</strain>
    </source>
</reference>
<feature type="region of interest" description="Disordered" evidence="11">
    <location>
        <begin position="449"/>
        <end position="486"/>
    </location>
</feature>
<evidence type="ECO:0000259" key="12">
    <source>
        <dbReference type="PROSITE" id="PS50097"/>
    </source>
</evidence>
<feature type="domain" description="C2H2-type" evidence="13">
    <location>
        <begin position="798"/>
        <end position="826"/>
    </location>
</feature>
<keyword evidence="9" id="KW-0539">Nucleus</keyword>
<keyword evidence="8" id="KW-0804">Transcription</keyword>
<dbReference type="AlphaFoldDB" id="A0ABD0M030"/>
<feature type="compositionally biased region" description="Polar residues" evidence="11">
    <location>
        <begin position="449"/>
        <end position="462"/>
    </location>
</feature>
<feature type="domain" description="C2H2-type" evidence="13">
    <location>
        <begin position="602"/>
        <end position="629"/>
    </location>
</feature>
<dbReference type="Proteomes" id="UP001519460">
    <property type="component" value="Unassembled WGS sequence"/>
</dbReference>
<evidence type="ECO:0000256" key="7">
    <source>
        <dbReference type="ARBA" id="ARBA00023125"/>
    </source>
</evidence>